<organism evidence="2 3">
    <name type="scientific">Tritrichomonas musculus</name>
    <dbReference type="NCBI Taxonomy" id="1915356"/>
    <lineage>
        <taxon>Eukaryota</taxon>
        <taxon>Metamonada</taxon>
        <taxon>Parabasalia</taxon>
        <taxon>Tritrichomonadida</taxon>
        <taxon>Tritrichomonadidae</taxon>
        <taxon>Tritrichomonas</taxon>
    </lineage>
</organism>
<reference evidence="2 3" key="1">
    <citation type="submission" date="2024-04" db="EMBL/GenBank/DDBJ databases">
        <title>Tritrichomonas musculus Genome.</title>
        <authorList>
            <person name="Alves-Ferreira E."/>
            <person name="Grigg M."/>
            <person name="Lorenzi H."/>
            <person name="Galac M."/>
        </authorList>
    </citation>
    <scope>NUCLEOTIDE SEQUENCE [LARGE SCALE GENOMIC DNA]</scope>
    <source>
        <strain evidence="2 3">EAF2021</strain>
    </source>
</reference>
<name>A0ABR2GZJ4_9EUKA</name>
<keyword evidence="1" id="KW-0175">Coiled coil</keyword>
<accession>A0ABR2GZJ4</accession>
<dbReference type="Proteomes" id="UP001470230">
    <property type="component" value="Unassembled WGS sequence"/>
</dbReference>
<dbReference type="InterPro" id="IPR026906">
    <property type="entry name" value="LRR_5"/>
</dbReference>
<feature type="coiled-coil region" evidence="1">
    <location>
        <begin position="308"/>
        <end position="335"/>
    </location>
</feature>
<dbReference type="Pfam" id="PF13306">
    <property type="entry name" value="LRR_5"/>
    <property type="match status" value="1"/>
</dbReference>
<dbReference type="PANTHER" id="PTHR45661">
    <property type="entry name" value="SURFACE ANTIGEN"/>
    <property type="match status" value="1"/>
</dbReference>
<evidence type="ECO:0000256" key="1">
    <source>
        <dbReference type="SAM" id="Coils"/>
    </source>
</evidence>
<evidence type="ECO:0000313" key="2">
    <source>
        <dbReference type="EMBL" id="KAK8839368.1"/>
    </source>
</evidence>
<sequence length="816" mass="95512">MSNDVELKLKFRIDKPVSRNIKYFVYQEKRYQIDFDSLVLNSNYFYKNRKQYKHMEYIPLLSDEEKDLNISEESIRAFISSCQNEECEITISSVIALRYLSIKYEYLTLTEITDNFISKHSKELIFDTIKFKIKQNENETLKEEEEMILKNINEFICEKEEEMLDLPIGILERIFHKYYLSKEENKKEKVGSKIIEFLFKTLDKYGKDASILFSNIDFGDLNIEVINRLLDEYQDKFDFNMINSTLLKTTRELTSECKKQQEEYRKLFTEMKTEFNKQKQIIEDMIKKEQKREEEFMKKEAEKDNKFKEMISQMIKENEKEKKKIKDEFQILHEEQKKMIHNDFIHEYHQFIIETIKYEQFDDMTDESKNYFIEEVIQKEKEIKNTNNEMIHNILCCHRIFDKLSKNGDKSIFEPNKQNKIKFIRNNIKELIVGFDIIKCLYLTNSLKTILEDLIQNYNEFSIVVNYPSEIFDPILDTLLGIKEQNTNNSDRKNIIVKILNEKDDNICTLKRTLENIDEEHIKDMINIFFKTYNSGIKEITGHFDKWQDYSEISIPTSVHSIQKKAFYGYKTLTQINIPSSVTSIGPYSFYDCSSLTEISIPSSIKTIEGSCFRFCSSLKNITIPSSITFIGSCAFYNCTSLIEINIPSSLTSIEPSTFGNCSSLKKIRIPSSVNSIKSKSFSNCTSLEQITFESNSSLASIDEQAFLECKSLKQVTIPSSVKKIGRESFKECSSLMKLIFEKDSSITTIDEYAFYNCSSLTQLSIPSSISSIKNKSFYGCKSLTKVSNHSSYQIDNFVFGSCPLISEVNSKIIKT</sequence>
<dbReference type="InterPro" id="IPR032675">
    <property type="entry name" value="LRR_dom_sf"/>
</dbReference>
<dbReference type="EMBL" id="JAPFFF010000052">
    <property type="protein sequence ID" value="KAK8839368.1"/>
    <property type="molecule type" value="Genomic_DNA"/>
</dbReference>
<gene>
    <name evidence="2" type="ORF">M9Y10_032304</name>
</gene>
<protein>
    <recommendedName>
        <fullName evidence="4">Surface antigen BspA-like</fullName>
    </recommendedName>
</protein>
<proteinExistence type="predicted"/>
<dbReference type="Gene3D" id="3.40.50.12480">
    <property type="match status" value="1"/>
</dbReference>
<keyword evidence="3" id="KW-1185">Reference proteome</keyword>
<comment type="caution">
    <text evidence="2">The sequence shown here is derived from an EMBL/GenBank/DDBJ whole genome shotgun (WGS) entry which is preliminary data.</text>
</comment>
<dbReference type="InterPro" id="IPR053139">
    <property type="entry name" value="Surface_bspA-like"/>
</dbReference>
<dbReference type="PANTHER" id="PTHR45661:SF3">
    <property type="entry name" value="IG-LIKE DOMAIN-CONTAINING PROTEIN"/>
    <property type="match status" value="1"/>
</dbReference>
<evidence type="ECO:0000313" key="3">
    <source>
        <dbReference type="Proteomes" id="UP001470230"/>
    </source>
</evidence>
<dbReference type="Gene3D" id="3.80.10.10">
    <property type="entry name" value="Ribonuclease Inhibitor"/>
    <property type="match status" value="2"/>
</dbReference>
<dbReference type="SUPFAM" id="SSF52058">
    <property type="entry name" value="L domain-like"/>
    <property type="match status" value="1"/>
</dbReference>
<evidence type="ECO:0008006" key="4">
    <source>
        <dbReference type="Google" id="ProtNLM"/>
    </source>
</evidence>